<organism evidence="9 10">
    <name type="scientific">Smittium megazygosporum</name>
    <dbReference type="NCBI Taxonomy" id="133381"/>
    <lineage>
        <taxon>Eukaryota</taxon>
        <taxon>Fungi</taxon>
        <taxon>Fungi incertae sedis</taxon>
        <taxon>Zoopagomycota</taxon>
        <taxon>Kickxellomycotina</taxon>
        <taxon>Harpellomycetes</taxon>
        <taxon>Harpellales</taxon>
        <taxon>Legeriomycetaceae</taxon>
        <taxon>Smittium</taxon>
    </lineage>
</organism>
<evidence type="ECO:0000256" key="4">
    <source>
        <dbReference type="ARBA" id="ARBA00022824"/>
    </source>
</evidence>
<dbReference type="InterPro" id="IPR014756">
    <property type="entry name" value="Ig_E-set"/>
</dbReference>
<evidence type="ECO:0000313" key="10">
    <source>
        <dbReference type="Proteomes" id="UP000245609"/>
    </source>
</evidence>
<dbReference type="GO" id="GO:0005783">
    <property type="term" value="C:endoplasmic reticulum"/>
    <property type="evidence" value="ECO:0007669"/>
    <property type="project" value="UniProtKB-SubCell"/>
</dbReference>
<evidence type="ECO:0000313" key="9">
    <source>
        <dbReference type="EMBL" id="PVU86457.1"/>
    </source>
</evidence>
<name>A0A2T9Y2B7_9FUNG</name>
<dbReference type="SUPFAM" id="SSF81296">
    <property type="entry name" value="E set domains"/>
    <property type="match status" value="1"/>
</dbReference>
<keyword evidence="6" id="KW-0472">Membrane</keyword>
<dbReference type="Gene3D" id="1.10.3380.10">
    <property type="entry name" value="Sec63 N-terminal domain-like domain"/>
    <property type="match status" value="1"/>
</dbReference>
<evidence type="ECO:0000256" key="2">
    <source>
        <dbReference type="ARBA" id="ARBA00004240"/>
    </source>
</evidence>
<evidence type="ECO:0000259" key="8">
    <source>
        <dbReference type="SMART" id="SM00973"/>
    </source>
</evidence>
<dbReference type="GO" id="GO:0003723">
    <property type="term" value="F:RNA binding"/>
    <property type="evidence" value="ECO:0007669"/>
    <property type="project" value="TreeGrafter"/>
</dbReference>
<keyword evidence="10" id="KW-1185">Reference proteome</keyword>
<dbReference type="OrthoDB" id="5575at2759"/>
<keyword evidence="3" id="KW-0812">Transmembrane</keyword>
<dbReference type="InterPro" id="IPR004179">
    <property type="entry name" value="Sec63-dom"/>
</dbReference>
<sequence length="344" mass="39704">MVQNRKSSKEDVKVFSTINGKIASKYYISHMTLRMFDQRLNKLVNLKEENMFEQCFNVLCWVHEWMEIPVRHNEDKVSKSMNAFVKLKFAEKTTDFLDPRVKTNLVLQYYLNRQEMPMPDFVTDCRTILDSSIRILQAMIDYCALVLCDIDLVLSVINVGQCIKQACWFSSSVLDMFFDSKTILKASQKTPTLFELKEYSIAALEKFCENNNIDVKAVKHGLDQIPYFSVKASKTNTSFSSRNKEKAADFAAVKVSMGIKISDANKKLGSAYTPRFGKFQFEGYFIIISERNTGKIVKLVRVTDIQELNKTLSINFKHDGYSEFWVDVVSDCYLGMKKRVLLKL</sequence>
<dbReference type="PANTHER" id="PTHR24075">
    <property type="entry name" value="SEC63 DOMAIN-CONTAINING"/>
    <property type="match status" value="1"/>
</dbReference>
<dbReference type="Gene3D" id="2.60.40.150">
    <property type="entry name" value="C2 domain"/>
    <property type="match status" value="1"/>
</dbReference>
<proteinExistence type="predicted"/>
<keyword evidence="4" id="KW-0256">Endoplasmic reticulum</keyword>
<keyword evidence="7" id="KW-0143">Chaperone</keyword>
<dbReference type="InterPro" id="IPR035892">
    <property type="entry name" value="C2_domain_sf"/>
</dbReference>
<gene>
    <name evidence="9" type="ORF">BB560_006709</name>
</gene>
<dbReference type="GO" id="GO:0005634">
    <property type="term" value="C:nucleus"/>
    <property type="evidence" value="ECO:0007669"/>
    <property type="project" value="TreeGrafter"/>
</dbReference>
<evidence type="ECO:0000256" key="1">
    <source>
        <dbReference type="ARBA" id="ARBA00004141"/>
    </source>
</evidence>
<dbReference type="AlphaFoldDB" id="A0A2T9Y2B7"/>
<evidence type="ECO:0000256" key="3">
    <source>
        <dbReference type="ARBA" id="ARBA00022692"/>
    </source>
</evidence>
<comment type="subcellular location">
    <subcellularLocation>
        <location evidence="2">Endoplasmic reticulum</location>
    </subcellularLocation>
    <subcellularLocation>
        <location evidence="1">Membrane</location>
        <topology evidence="1">Multi-pass membrane protein</topology>
    </subcellularLocation>
</comment>
<dbReference type="Pfam" id="PF02889">
    <property type="entry name" value="Sec63"/>
    <property type="match status" value="1"/>
</dbReference>
<dbReference type="Proteomes" id="UP000245609">
    <property type="component" value="Unassembled WGS sequence"/>
</dbReference>
<reference evidence="9 10" key="1">
    <citation type="journal article" date="2018" name="MBio">
        <title>Comparative Genomics Reveals the Core Gene Toolbox for the Fungus-Insect Symbiosis.</title>
        <authorList>
            <person name="Wang Y."/>
            <person name="Stata M."/>
            <person name="Wang W."/>
            <person name="Stajich J.E."/>
            <person name="White M.M."/>
            <person name="Moncalvo J.M."/>
        </authorList>
    </citation>
    <scope>NUCLEOTIDE SEQUENCE [LARGE SCALE GENOMIC DNA]</scope>
    <source>
        <strain evidence="9 10">SC-DP-2</strain>
    </source>
</reference>
<dbReference type="PANTHER" id="PTHR24075:SF6">
    <property type="entry name" value="ACTIVATING SIGNAL COINTEGRATOR 1 COMPLEX SUBUNIT 3"/>
    <property type="match status" value="1"/>
</dbReference>
<accession>A0A2T9Y2B7</accession>
<protein>
    <recommendedName>
        <fullName evidence="8">SEC63 domain-containing protein</fullName>
    </recommendedName>
</protein>
<dbReference type="EMBL" id="MBFS01003478">
    <property type="protein sequence ID" value="PVU86457.1"/>
    <property type="molecule type" value="Genomic_DNA"/>
</dbReference>
<evidence type="ECO:0000256" key="7">
    <source>
        <dbReference type="ARBA" id="ARBA00023186"/>
    </source>
</evidence>
<dbReference type="STRING" id="133381.A0A2T9Y2B7"/>
<evidence type="ECO:0000256" key="6">
    <source>
        <dbReference type="ARBA" id="ARBA00023136"/>
    </source>
</evidence>
<keyword evidence="5" id="KW-1133">Transmembrane helix</keyword>
<dbReference type="SMART" id="SM00973">
    <property type="entry name" value="Sec63"/>
    <property type="match status" value="1"/>
</dbReference>
<dbReference type="GO" id="GO:0043138">
    <property type="term" value="F:3'-5' DNA helicase activity"/>
    <property type="evidence" value="ECO:0007669"/>
    <property type="project" value="TreeGrafter"/>
</dbReference>
<feature type="domain" description="SEC63" evidence="8">
    <location>
        <begin position="16"/>
        <end position="344"/>
    </location>
</feature>
<dbReference type="SUPFAM" id="SSF158702">
    <property type="entry name" value="Sec63 N-terminal domain-like"/>
    <property type="match status" value="1"/>
</dbReference>
<comment type="caution">
    <text evidence="9">The sequence shown here is derived from an EMBL/GenBank/DDBJ whole genome shotgun (WGS) entry which is preliminary data.</text>
</comment>
<evidence type="ECO:0000256" key="5">
    <source>
        <dbReference type="ARBA" id="ARBA00022989"/>
    </source>
</evidence>
<dbReference type="GO" id="GO:0016020">
    <property type="term" value="C:membrane"/>
    <property type="evidence" value="ECO:0007669"/>
    <property type="project" value="UniProtKB-SubCell"/>
</dbReference>
<dbReference type="FunFam" id="1.10.3380.10:FF:000002">
    <property type="entry name" value="Activating signal cointegrator 1 complex subunit 3"/>
    <property type="match status" value="1"/>
</dbReference>